<keyword evidence="3" id="KW-1185">Reference proteome</keyword>
<proteinExistence type="predicted"/>
<dbReference type="PANTHER" id="PTHR43364:SF4">
    <property type="entry name" value="NAD(P)-LINKED OXIDOREDUCTASE SUPERFAMILY PROTEIN"/>
    <property type="match status" value="1"/>
</dbReference>
<accession>A0ABR1HSE9</accession>
<evidence type="ECO:0000313" key="2">
    <source>
        <dbReference type="EMBL" id="KAK7424148.1"/>
    </source>
</evidence>
<reference evidence="2 3" key="1">
    <citation type="journal article" date="2025" name="Microbiol. Resour. Announc.">
        <title>Draft genome sequences for Neonectria magnoliae and Neonectria punicea, canker pathogens of Liriodendron tulipifera and Acer saccharum in West Virginia.</title>
        <authorList>
            <person name="Petronek H.M."/>
            <person name="Kasson M.T."/>
            <person name="Metheny A.M."/>
            <person name="Stauder C.M."/>
            <person name="Lovett B."/>
            <person name="Lynch S.C."/>
            <person name="Garnas J.R."/>
            <person name="Kasson L.R."/>
            <person name="Stajich J.E."/>
        </authorList>
    </citation>
    <scope>NUCLEOTIDE SEQUENCE [LARGE SCALE GENOMIC DNA]</scope>
    <source>
        <strain evidence="2 3">NRRL 64651</strain>
    </source>
</reference>
<organism evidence="2 3">
    <name type="scientific">Neonectria magnoliae</name>
    <dbReference type="NCBI Taxonomy" id="2732573"/>
    <lineage>
        <taxon>Eukaryota</taxon>
        <taxon>Fungi</taxon>
        <taxon>Dikarya</taxon>
        <taxon>Ascomycota</taxon>
        <taxon>Pezizomycotina</taxon>
        <taxon>Sordariomycetes</taxon>
        <taxon>Hypocreomycetidae</taxon>
        <taxon>Hypocreales</taxon>
        <taxon>Nectriaceae</taxon>
        <taxon>Neonectria</taxon>
    </lineage>
</organism>
<name>A0ABR1HSE9_9HYPO</name>
<dbReference type="InterPro" id="IPR050523">
    <property type="entry name" value="AKR_Detox_Biosynth"/>
</dbReference>
<dbReference type="SUPFAM" id="SSF51430">
    <property type="entry name" value="NAD(P)-linked oxidoreductase"/>
    <property type="match status" value="1"/>
</dbReference>
<dbReference type="InterPro" id="IPR036812">
    <property type="entry name" value="NAD(P)_OxRdtase_dom_sf"/>
</dbReference>
<keyword evidence="1" id="KW-0560">Oxidoreductase</keyword>
<comment type="caution">
    <text evidence="2">The sequence shown here is derived from an EMBL/GenBank/DDBJ whole genome shotgun (WGS) entry which is preliminary data.</text>
</comment>
<evidence type="ECO:0008006" key="4">
    <source>
        <dbReference type="Google" id="ProtNLM"/>
    </source>
</evidence>
<evidence type="ECO:0000313" key="3">
    <source>
        <dbReference type="Proteomes" id="UP001498421"/>
    </source>
</evidence>
<dbReference type="Gene3D" id="3.20.20.100">
    <property type="entry name" value="NADP-dependent oxidoreductase domain"/>
    <property type="match status" value="2"/>
</dbReference>
<dbReference type="Proteomes" id="UP001498421">
    <property type="component" value="Unassembled WGS sequence"/>
</dbReference>
<gene>
    <name evidence="2" type="ORF">QQZ08_008754</name>
</gene>
<protein>
    <recommendedName>
        <fullName evidence="4">NADP-dependent oxidoreductase domain-containing protein</fullName>
    </recommendedName>
</protein>
<sequence>MTAHTYTPEFAEVRRGLLDSLKVLGAEKIDFFYLHGPDQQTPFEVTFKGMSEVSIRNNWIRPTVYQGIHNALHRAVEPELIKCLRKYDMCLYLFQPLAGSFLAGRYRRDMSEDDYVPGSRFDPRE</sequence>
<dbReference type="PANTHER" id="PTHR43364">
    <property type="entry name" value="NADH-SPECIFIC METHYLGLYOXAL REDUCTASE-RELATED"/>
    <property type="match status" value="1"/>
</dbReference>
<evidence type="ECO:0000256" key="1">
    <source>
        <dbReference type="ARBA" id="ARBA00023002"/>
    </source>
</evidence>
<dbReference type="EMBL" id="JAZAVK010000093">
    <property type="protein sequence ID" value="KAK7424148.1"/>
    <property type="molecule type" value="Genomic_DNA"/>
</dbReference>